<protein>
    <submittedName>
        <fullName evidence="1">Uncharacterized protein</fullName>
    </submittedName>
</protein>
<sequence length="65" mass="7057">MKKGLKLAAVQMAPRSFFGMVMQVSGLSTFRAGPFLAPGMVNPDIYPLGPGIKFNTGNRPWLFQA</sequence>
<accession>A0A915U9V2</accession>
<reference evidence="1" key="1">
    <citation type="submission" date="2020-12" db="EMBL/GenBank/DDBJ databases">
        <title>Desulfobium dissulfuricans gen. nov., sp. nov., a novel mesophilic, sulfate-reducing bacterium isolated from a deep-sea hydrothermal vent.</title>
        <authorList>
            <person name="Hashimoto Y."/>
            <person name="Tame A."/>
            <person name="Sawayama S."/>
            <person name="Miyazaki J."/>
            <person name="Takai K."/>
            <person name="Nakagawa S."/>
        </authorList>
    </citation>
    <scope>NUCLEOTIDE SEQUENCE</scope>
    <source>
        <strain evidence="1">GF1</strain>
    </source>
</reference>
<dbReference type="Proteomes" id="UP001063350">
    <property type="component" value="Chromosome"/>
</dbReference>
<evidence type="ECO:0000313" key="2">
    <source>
        <dbReference type="Proteomes" id="UP001063350"/>
    </source>
</evidence>
<keyword evidence="2" id="KW-1185">Reference proteome</keyword>
<name>A0A915U9V2_9BACT</name>
<dbReference type="KEGG" id="ddu:GF1_16970"/>
<dbReference type="EMBL" id="AP024233">
    <property type="protein sequence ID" value="BCO09321.1"/>
    <property type="molecule type" value="Genomic_DNA"/>
</dbReference>
<proteinExistence type="predicted"/>
<gene>
    <name evidence="1" type="ORF">GF1_16970</name>
</gene>
<dbReference type="AlphaFoldDB" id="A0A915U9V2"/>
<evidence type="ECO:0000313" key="1">
    <source>
        <dbReference type="EMBL" id="BCO09321.1"/>
    </source>
</evidence>
<organism evidence="1 2">
    <name type="scientific">Desulfolithobacter dissulfuricans</name>
    <dbReference type="NCBI Taxonomy" id="2795293"/>
    <lineage>
        <taxon>Bacteria</taxon>
        <taxon>Pseudomonadati</taxon>
        <taxon>Thermodesulfobacteriota</taxon>
        <taxon>Desulfobulbia</taxon>
        <taxon>Desulfobulbales</taxon>
        <taxon>Desulfobulbaceae</taxon>
        <taxon>Desulfolithobacter</taxon>
    </lineage>
</organism>